<evidence type="ECO:0000256" key="4">
    <source>
        <dbReference type="SAM" id="MobiDB-lite"/>
    </source>
</evidence>
<dbReference type="Proteomes" id="UP000325787">
    <property type="component" value="Chromosome"/>
</dbReference>
<dbReference type="InterPro" id="IPR016032">
    <property type="entry name" value="Sig_transdc_resp-reg_C-effctor"/>
</dbReference>
<dbReference type="PRINTS" id="PR00038">
    <property type="entry name" value="HTHLUXR"/>
</dbReference>
<keyword evidence="2" id="KW-0238">DNA-binding</keyword>
<sequence>MYDSLTPHEQEVYRRVSIFTGAFDLQAAAVVSSGDDLGADSAFEVLSALHQQGLVERAPGDGEQRRFRLSRAGSAHSRALLNAAGETAATHRGLVSWLWRHAEVLGGSYHLPERERRWFADRLPYLDLAVEWTWAHARDDSRHDLLAVVLACLRAQQDRLEESRRLLDRALTRDAASRHRGDLLTHGLWIFAFGAGELGGADLVRAARRAVLTARASGGTLALIRALNTLAGAHVLADDLWSGLRCMDESMRLVRDIDDHLTFVVCSRLRAWVLMGVGEHAEAARVMAATSVLLIEHEEPRQFAIHMFVAGVLAQDMSEIDAAEERLLTSVARMPAGDPTVLYPIEGLALVELRRGHPRECLTLLTATAALRARGRTPVAPWWLRMLAEARGAAVAQLRDVELPEVVVTGEAALPQLVAAVLDRTAVPRRPASSELTGREHEVAMLAAEGMGTRQIAARLHIAESTVSSHLKRVYTKLGIHSRAQLAAWVAVNHPEAAVPVRRPGAGARSGPGYRGTSAWGSVPGL</sequence>
<dbReference type="PROSITE" id="PS00622">
    <property type="entry name" value="HTH_LUXR_1"/>
    <property type="match status" value="1"/>
</dbReference>
<name>A0A5Q0H350_SACSY</name>
<dbReference type="SMART" id="SM00421">
    <property type="entry name" value="HTH_LUXR"/>
    <property type="match status" value="1"/>
</dbReference>
<dbReference type="Gene3D" id="1.25.40.10">
    <property type="entry name" value="Tetratricopeptide repeat domain"/>
    <property type="match status" value="1"/>
</dbReference>
<evidence type="ECO:0000256" key="3">
    <source>
        <dbReference type="ARBA" id="ARBA00023163"/>
    </source>
</evidence>
<gene>
    <name evidence="6" type="ORF">EKG83_24480</name>
</gene>
<keyword evidence="3" id="KW-0804">Transcription</keyword>
<dbReference type="Gene3D" id="1.10.10.10">
    <property type="entry name" value="Winged helix-like DNA-binding domain superfamily/Winged helix DNA-binding domain"/>
    <property type="match status" value="1"/>
</dbReference>
<dbReference type="CDD" id="cd06170">
    <property type="entry name" value="LuxR_C_like"/>
    <property type="match status" value="1"/>
</dbReference>
<dbReference type="InterPro" id="IPR011990">
    <property type="entry name" value="TPR-like_helical_dom_sf"/>
</dbReference>
<keyword evidence="1" id="KW-0805">Transcription regulation</keyword>
<dbReference type="PANTHER" id="PTHR44688">
    <property type="entry name" value="DNA-BINDING TRANSCRIPTIONAL ACTIVATOR DEVR_DOSR"/>
    <property type="match status" value="1"/>
</dbReference>
<feature type="domain" description="HTH luxR-type" evidence="5">
    <location>
        <begin position="429"/>
        <end position="494"/>
    </location>
</feature>
<evidence type="ECO:0000256" key="1">
    <source>
        <dbReference type="ARBA" id="ARBA00023015"/>
    </source>
</evidence>
<dbReference type="InterPro" id="IPR000792">
    <property type="entry name" value="Tscrpt_reg_LuxR_C"/>
</dbReference>
<dbReference type="EMBL" id="CP034550">
    <property type="protein sequence ID" value="QFZ20142.1"/>
    <property type="molecule type" value="Genomic_DNA"/>
</dbReference>
<evidence type="ECO:0000256" key="2">
    <source>
        <dbReference type="ARBA" id="ARBA00023125"/>
    </source>
</evidence>
<dbReference type="RefSeq" id="WP_033432443.1">
    <property type="nucleotide sequence ID" value="NZ_CP034550.1"/>
</dbReference>
<dbReference type="KEGG" id="ssyi:EKG83_24480"/>
<dbReference type="InterPro" id="IPR036388">
    <property type="entry name" value="WH-like_DNA-bd_sf"/>
</dbReference>
<proteinExistence type="predicted"/>
<dbReference type="GO" id="GO:0006355">
    <property type="term" value="P:regulation of DNA-templated transcription"/>
    <property type="evidence" value="ECO:0007669"/>
    <property type="project" value="InterPro"/>
</dbReference>
<dbReference type="SUPFAM" id="SSF48452">
    <property type="entry name" value="TPR-like"/>
    <property type="match status" value="1"/>
</dbReference>
<protein>
    <submittedName>
        <fullName evidence="6">LuxR family transcriptional regulator</fullName>
    </submittedName>
</protein>
<evidence type="ECO:0000313" key="6">
    <source>
        <dbReference type="EMBL" id="QFZ20142.1"/>
    </source>
</evidence>
<evidence type="ECO:0000313" key="7">
    <source>
        <dbReference type="Proteomes" id="UP000325787"/>
    </source>
</evidence>
<dbReference type="PROSITE" id="PS50043">
    <property type="entry name" value="HTH_LUXR_2"/>
    <property type="match status" value="1"/>
</dbReference>
<dbReference type="SUPFAM" id="SSF46894">
    <property type="entry name" value="C-terminal effector domain of the bipartite response regulators"/>
    <property type="match status" value="1"/>
</dbReference>
<dbReference type="AlphaFoldDB" id="A0A5Q0H350"/>
<dbReference type="PANTHER" id="PTHR44688:SF16">
    <property type="entry name" value="DNA-BINDING TRANSCRIPTIONAL ACTIVATOR DEVR_DOSR"/>
    <property type="match status" value="1"/>
</dbReference>
<reference evidence="7" key="1">
    <citation type="journal article" date="2021" name="Curr. Microbiol.">
        <title>Complete genome of nocamycin-producing strain Saccharothrix syringae NRRL B-16468 reveals the biosynthetic potential for secondary metabolites.</title>
        <authorList>
            <person name="Mo X."/>
            <person name="Yang S."/>
        </authorList>
    </citation>
    <scope>NUCLEOTIDE SEQUENCE [LARGE SCALE GENOMIC DNA]</scope>
    <source>
        <strain evidence="7">ATCC 51364 / DSM 43886 / JCM 6844 / KCTC 9398 / NBRC 14523 / NRRL B-16468 / INA 2240</strain>
    </source>
</reference>
<organism evidence="6 7">
    <name type="scientific">Saccharothrix syringae</name>
    <name type="common">Nocardiopsis syringae</name>
    <dbReference type="NCBI Taxonomy" id="103733"/>
    <lineage>
        <taxon>Bacteria</taxon>
        <taxon>Bacillati</taxon>
        <taxon>Actinomycetota</taxon>
        <taxon>Actinomycetes</taxon>
        <taxon>Pseudonocardiales</taxon>
        <taxon>Pseudonocardiaceae</taxon>
        <taxon>Saccharothrix</taxon>
    </lineage>
</organism>
<accession>A0A5Q0H350</accession>
<dbReference type="GO" id="GO:0003677">
    <property type="term" value="F:DNA binding"/>
    <property type="evidence" value="ECO:0007669"/>
    <property type="project" value="UniProtKB-KW"/>
</dbReference>
<feature type="region of interest" description="Disordered" evidence="4">
    <location>
        <begin position="502"/>
        <end position="526"/>
    </location>
</feature>
<dbReference type="Pfam" id="PF00196">
    <property type="entry name" value="GerE"/>
    <property type="match status" value="1"/>
</dbReference>
<evidence type="ECO:0000259" key="5">
    <source>
        <dbReference type="PROSITE" id="PS50043"/>
    </source>
</evidence>
<dbReference type="OrthoDB" id="134933at2"/>
<keyword evidence="7" id="KW-1185">Reference proteome</keyword>